<proteinExistence type="predicted"/>
<sequence>MFARLQHEQKLVNGEFNEDCTTLTISKSTVFHLSKNYPFHPPTLRIHSKEYVCYLTDWYHTLSPLLKKYNVVMDCLCCTTLTCMWSPCNTCKQMYDEYISYRDKLRLCTRLSYISKLPFDDNVGEIIASFIV</sequence>
<evidence type="ECO:0000313" key="1">
    <source>
        <dbReference type="EMBL" id="QHS79042.1"/>
    </source>
</evidence>
<accession>A0A6C0AH42</accession>
<dbReference type="AlphaFoldDB" id="A0A6C0AH42"/>
<organism evidence="1">
    <name type="scientific">viral metagenome</name>
    <dbReference type="NCBI Taxonomy" id="1070528"/>
    <lineage>
        <taxon>unclassified sequences</taxon>
        <taxon>metagenomes</taxon>
        <taxon>organismal metagenomes</taxon>
    </lineage>
</organism>
<name>A0A6C0AH42_9ZZZZ</name>
<dbReference type="EMBL" id="MN740625">
    <property type="protein sequence ID" value="QHS79042.1"/>
    <property type="molecule type" value="Genomic_DNA"/>
</dbReference>
<reference evidence="1" key="1">
    <citation type="journal article" date="2020" name="Nature">
        <title>Giant virus diversity and host interactions through global metagenomics.</title>
        <authorList>
            <person name="Schulz F."/>
            <person name="Roux S."/>
            <person name="Paez-Espino D."/>
            <person name="Jungbluth S."/>
            <person name="Walsh D.A."/>
            <person name="Denef V.J."/>
            <person name="McMahon K.D."/>
            <person name="Konstantinidis K.T."/>
            <person name="Eloe-Fadrosh E.A."/>
            <person name="Kyrpides N.C."/>
            <person name="Woyke T."/>
        </authorList>
    </citation>
    <scope>NUCLEOTIDE SEQUENCE</scope>
    <source>
        <strain evidence="1">GVMAG-S-1035118-87</strain>
    </source>
</reference>
<protein>
    <submittedName>
        <fullName evidence="1">Uncharacterized protein</fullName>
    </submittedName>
</protein>